<dbReference type="KEGG" id="csph:CSPHI_03155"/>
<protein>
    <submittedName>
        <fullName evidence="3">Uncharacterized protein</fullName>
    </submittedName>
</protein>
<keyword evidence="4" id="KW-1185">Reference proteome</keyword>
<proteinExistence type="predicted"/>
<gene>
    <name evidence="3" type="ORF">CSPHI_03155</name>
</gene>
<dbReference type="InterPro" id="IPR058323">
    <property type="entry name" value="DUF8010"/>
</dbReference>
<dbReference type="OrthoDB" id="5178111at2"/>
<evidence type="ECO:0000259" key="2">
    <source>
        <dbReference type="Pfam" id="PF26572"/>
    </source>
</evidence>
<sequence length="224" mass="22951">MAETLAVHPPALRDLGILARRAAGLDGTALLRVRPRAGEPAGLARVFVTTPFGPLGCRSIAAAPGRESMVVRADAVAAAAEAAAAAGPDPGGGPVTLDCGAAADASWPGALPPETGFELIDVVPAPVLLDLDEKARAVTRDTPTPLGPPASLLDQEVLEVADGDRGLRAGVRVREILALTRLGFIPAEPPAGEPVRVSARGRWTRLDGRFGTVFSRAGFDVIAL</sequence>
<name>A0A1L7CWL6_9CORY</name>
<dbReference type="Pfam" id="PF26572">
    <property type="entry name" value="DUF8185"/>
    <property type="match status" value="1"/>
</dbReference>
<feature type="domain" description="DUF8185" evidence="2">
    <location>
        <begin position="112"/>
        <end position="218"/>
    </location>
</feature>
<reference evidence="3 4" key="1">
    <citation type="submission" date="2014-08" db="EMBL/GenBank/DDBJ databases">
        <title>Complete genome sequence of Corynebacterium sphenisci CECT 5990(T) (=DSM 44792(T)), isolated from healthy wild penguins.</title>
        <authorList>
            <person name="Ruckert C."/>
            <person name="Albersmeier A."/>
            <person name="Winkler A."/>
            <person name="Kalinowski J."/>
        </authorList>
    </citation>
    <scope>NUCLEOTIDE SEQUENCE [LARGE SCALE GENOMIC DNA]</scope>
    <source>
        <strain evidence="3 4">DSM 44792</strain>
    </source>
</reference>
<evidence type="ECO:0000259" key="1">
    <source>
        <dbReference type="Pfam" id="PF26035"/>
    </source>
</evidence>
<dbReference type="EMBL" id="CP009248">
    <property type="protein sequence ID" value="APT90234.1"/>
    <property type="molecule type" value="Genomic_DNA"/>
</dbReference>
<dbReference type="RefSeq" id="WP_075691456.1">
    <property type="nucleotide sequence ID" value="NZ_CP009248.1"/>
</dbReference>
<dbReference type="Pfam" id="PF26035">
    <property type="entry name" value="DUF8010"/>
    <property type="match status" value="1"/>
</dbReference>
<evidence type="ECO:0000313" key="4">
    <source>
        <dbReference type="Proteomes" id="UP000185469"/>
    </source>
</evidence>
<organism evidence="3 4">
    <name type="scientific">Corynebacterium sphenisci DSM 44792</name>
    <dbReference type="NCBI Taxonomy" id="1437874"/>
    <lineage>
        <taxon>Bacteria</taxon>
        <taxon>Bacillati</taxon>
        <taxon>Actinomycetota</taxon>
        <taxon>Actinomycetes</taxon>
        <taxon>Mycobacteriales</taxon>
        <taxon>Corynebacteriaceae</taxon>
        <taxon>Corynebacterium</taxon>
    </lineage>
</organism>
<feature type="domain" description="DUF8010" evidence="1">
    <location>
        <begin position="9"/>
        <end position="91"/>
    </location>
</feature>
<dbReference type="AlphaFoldDB" id="A0A1L7CWL6"/>
<dbReference type="STRING" id="1437874.CSPHI_03155"/>
<accession>A0A1L7CWL6</accession>
<dbReference type="Proteomes" id="UP000185469">
    <property type="component" value="Chromosome"/>
</dbReference>
<dbReference type="InterPro" id="IPR058498">
    <property type="entry name" value="DUF8185"/>
</dbReference>
<evidence type="ECO:0000313" key="3">
    <source>
        <dbReference type="EMBL" id="APT90234.1"/>
    </source>
</evidence>